<evidence type="ECO:0000313" key="4">
    <source>
        <dbReference type="EMBL" id="MEN2752159.1"/>
    </source>
</evidence>
<dbReference type="Pfam" id="PF00497">
    <property type="entry name" value="SBP_bac_3"/>
    <property type="match status" value="1"/>
</dbReference>
<dbReference type="CDD" id="cd13704">
    <property type="entry name" value="PBP2_HisK"/>
    <property type="match status" value="1"/>
</dbReference>
<dbReference type="Gene3D" id="3.40.190.10">
    <property type="entry name" value="Periplasmic binding protein-like II"/>
    <property type="match status" value="2"/>
</dbReference>
<dbReference type="PANTHER" id="PTHR35936">
    <property type="entry name" value="MEMBRANE-BOUND LYTIC MUREIN TRANSGLYCOSYLASE F"/>
    <property type="match status" value="1"/>
</dbReference>
<gene>
    <name evidence="4" type="ORF">AAIR29_11005</name>
</gene>
<dbReference type="SUPFAM" id="SSF53850">
    <property type="entry name" value="Periplasmic binding protein-like II"/>
    <property type="match status" value="1"/>
</dbReference>
<reference evidence="4 5" key="1">
    <citation type="submission" date="2024-05" db="EMBL/GenBank/DDBJ databases">
        <authorList>
            <person name="Kim H.-Y."/>
            <person name="Kim E."/>
            <person name="Cai Y."/>
            <person name="Yang S.-M."/>
            <person name="Lee W."/>
        </authorList>
    </citation>
    <scope>NUCLEOTIDE SEQUENCE [LARGE SCALE GENOMIC DNA]</scope>
    <source>
        <strain evidence="4 5">FBL11</strain>
    </source>
</reference>
<evidence type="ECO:0000259" key="3">
    <source>
        <dbReference type="SMART" id="SM00062"/>
    </source>
</evidence>
<dbReference type="SMART" id="SM00062">
    <property type="entry name" value="PBPb"/>
    <property type="match status" value="1"/>
</dbReference>
<dbReference type="Proteomes" id="UP001461960">
    <property type="component" value="Unassembled WGS sequence"/>
</dbReference>
<dbReference type="PANTHER" id="PTHR35936:SF19">
    <property type="entry name" value="AMINO-ACID-BINDING PROTEIN YXEM-RELATED"/>
    <property type="match status" value="1"/>
</dbReference>
<protein>
    <submittedName>
        <fullName evidence="4">Transporter substrate-binding domain-containing protein</fullName>
    </submittedName>
</protein>
<organism evidence="4 5">
    <name type="scientific">Psychrobacter saeujeotis</name>
    <dbReference type="NCBI Taxonomy" id="3143436"/>
    <lineage>
        <taxon>Bacteria</taxon>
        <taxon>Pseudomonadati</taxon>
        <taxon>Pseudomonadota</taxon>
        <taxon>Gammaproteobacteria</taxon>
        <taxon>Moraxellales</taxon>
        <taxon>Moraxellaceae</taxon>
        <taxon>Psychrobacter</taxon>
    </lineage>
</organism>
<dbReference type="InterPro" id="IPR001638">
    <property type="entry name" value="Solute-binding_3/MltF_N"/>
</dbReference>
<proteinExistence type="inferred from homology"/>
<comment type="caution">
    <text evidence="4">The sequence shown here is derived from an EMBL/GenBank/DDBJ whole genome shotgun (WGS) entry which is preliminary data.</text>
</comment>
<dbReference type="PROSITE" id="PS51257">
    <property type="entry name" value="PROKAR_LIPOPROTEIN"/>
    <property type="match status" value="1"/>
</dbReference>
<keyword evidence="2" id="KW-0732">Signal</keyword>
<feature type="domain" description="Solute-binding protein family 3/N-terminal" evidence="3">
    <location>
        <begin position="58"/>
        <end position="282"/>
    </location>
</feature>
<name>A0ABU9XB77_9GAMM</name>
<evidence type="ECO:0000313" key="5">
    <source>
        <dbReference type="Proteomes" id="UP001461960"/>
    </source>
</evidence>
<comment type="similarity">
    <text evidence="1">Belongs to the bacterial solute-binding protein 3 family.</text>
</comment>
<dbReference type="EMBL" id="JBDGHN010000005">
    <property type="protein sequence ID" value="MEN2752159.1"/>
    <property type="molecule type" value="Genomic_DNA"/>
</dbReference>
<dbReference type="RefSeq" id="WP_299218112.1">
    <property type="nucleotide sequence ID" value="NZ_JBDGHN010000005.1"/>
</dbReference>
<evidence type="ECO:0000256" key="2">
    <source>
        <dbReference type="ARBA" id="ARBA00022729"/>
    </source>
</evidence>
<keyword evidence="5" id="KW-1185">Reference proteome</keyword>
<sequence length="293" mass="32352">MKQLYRVLPIVLSVGLFGCGNSNNAGNTTTQENATTTSPTVAENKDTFVSKLPDDAPVVKVATTGTMPPFSFQDDYGNMQGIDIDAIRAIGEEQGFKVEFYKETWQDMFDSVETGGRDLAVSGISYKDDRNVKYGLSTPYFFNPSAMMYSNKDLDLKRLEDLGGLHVAGMEGAKPAEQLKEIGKYGELSTRTTAFLLFEDLLQNKVDVILHDLPILQYTAKTHPEYDVTIVPYEGEDTPSAQQVVLMAKDNTQLIDTVNEGITKLKAEGTFKTIEEKWLGEAQSDAQTTEQAN</sequence>
<evidence type="ECO:0000256" key="1">
    <source>
        <dbReference type="ARBA" id="ARBA00010333"/>
    </source>
</evidence>
<accession>A0ABU9XB77</accession>